<feature type="transmembrane region" description="Helical" evidence="1">
    <location>
        <begin position="335"/>
        <end position="358"/>
    </location>
</feature>
<dbReference type="InterPro" id="IPR032176">
    <property type="entry name" value="DUF5009"/>
</dbReference>
<keyword evidence="1" id="KW-0472">Membrane</keyword>
<sequence>MSDSPRGRSAAIDAFRALTVLAMITVNEWHGIAGLPAWMKHYPADADAMSFVDMVFPAFLFIVGMSIPLALAARQAQGVLRSLAHIGWRTAGLLIVGLFMVNAEGGFLASAMPLPIAAWALLSYLATFLVWGSLRGGPPLAWPWRLAGGLLFLALAWCYRGGADGSLGLQPQWWGILGLIGWAYLIGCLVHLLAAGRLWPQLLAMGLLLAYYAVARRQPEGQAGVLALLLGQSGHAVHALLVIAGMLCQRLVLGAAQPRRGLQQALLFALLLALVGLALRPAYGISKIYATPSWALFSAAACVLLFVALQRWMGAGEAGGARALQRGLQRGLQPFAAHPLLAYMIPFVVFQTLALVGLQLPAALRQPWPGLLWGPVYALLVLALVRRLAARGWRLRL</sequence>
<feature type="transmembrane region" description="Helical" evidence="1">
    <location>
        <begin position="48"/>
        <end position="71"/>
    </location>
</feature>
<name>A0ABU3PIJ3_9BURK</name>
<keyword evidence="1" id="KW-1133">Transmembrane helix</keyword>
<dbReference type="Proteomes" id="UP001246372">
    <property type="component" value="Unassembled WGS sequence"/>
</dbReference>
<feature type="transmembrane region" description="Helical" evidence="1">
    <location>
        <begin position="295"/>
        <end position="314"/>
    </location>
</feature>
<dbReference type="PANTHER" id="PTHR31061">
    <property type="entry name" value="LD22376P"/>
    <property type="match status" value="1"/>
</dbReference>
<feature type="transmembrane region" description="Helical" evidence="1">
    <location>
        <begin position="235"/>
        <end position="253"/>
    </location>
</feature>
<feature type="transmembrane region" description="Helical" evidence="1">
    <location>
        <begin position="198"/>
        <end position="215"/>
    </location>
</feature>
<dbReference type="PANTHER" id="PTHR31061:SF24">
    <property type="entry name" value="LD22376P"/>
    <property type="match status" value="1"/>
</dbReference>
<evidence type="ECO:0000313" key="3">
    <source>
        <dbReference type="EMBL" id="MDT9002378.1"/>
    </source>
</evidence>
<feature type="transmembrane region" description="Helical" evidence="1">
    <location>
        <begin position="370"/>
        <end position="389"/>
    </location>
</feature>
<evidence type="ECO:0000256" key="1">
    <source>
        <dbReference type="SAM" id="Phobius"/>
    </source>
</evidence>
<dbReference type="EMBL" id="JAVXZY010000015">
    <property type="protein sequence ID" value="MDT9002378.1"/>
    <property type="molecule type" value="Genomic_DNA"/>
</dbReference>
<keyword evidence="4" id="KW-1185">Reference proteome</keyword>
<accession>A0ABU3PIJ3</accession>
<feature type="transmembrane region" description="Helical" evidence="1">
    <location>
        <begin position="143"/>
        <end position="162"/>
    </location>
</feature>
<feature type="transmembrane region" description="Helical" evidence="1">
    <location>
        <begin position="107"/>
        <end position="131"/>
    </location>
</feature>
<proteinExistence type="predicted"/>
<organism evidence="3 4">
    <name type="scientific">Roseateles aquae</name>
    <dbReference type="NCBI Taxonomy" id="3077235"/>
    <lineage>
        <taxon>Bacteria</taxon>
        <taxon>Pseudomonadati</taxon>
        <taxon>Pseudomonadota</taxon>
        <taxon>Betaproteobacteria</taxon>
        <taxon>Burkholderiales</taxon>
        <taxon>Sphaerotilaceae</taxon>
        <taxon>Roseateles</taxon>
    </lineage>
</organism>
<dbReference type="RefSeq" id="WP_315653275.1">
    <property type="nucleotide sequence ID" value="NZ_JAVXZY010000015.1"/>
</dbReference>
<protein>
    <submittedName>
        <fullName evidence="3">DUF5009 domain-containing protein</fullName>
    </submittedName>
</protein>
<feature type="transmembrane region" description="Helical" evidence="1">
    <location>
        <begin position="174"/>
        <end position="193"/>
    </location>
</feature>
<keyword evidence="1" id="KW-0812">Transmembrane</keyword>
<feature type="transmembrane region" description="Helical" evidence="1">
    <location>
        <begin position="83"/>
        <end position="101"/>
    </location>
</feature>
<evidence type="ECO:0000259" key="2">
    <source>
        <dbReference type="Pfam" id="PF16401"/>
    </source>
</evidence>
<reference evidence="3" key="1">
    <citation type="submission" date="2023-09" db="EMBL/GenBank/DDBJ databases">
        <title>Paucibacter sp. APW11 Genome sequencing and assembly.</title>
        <authorList>
            <person name="Kim I."/>
        </authorList>
    </citation>
    <scope>NUCLEOTIDE SEQUENCE</scope>
    <source>
        <strain evidence="3">APW11</strain>
    </source>
</reference>
<feature type="domain" description="DUF5009" evidence="2">
    <location>
        <begin position="8"/>
        <end position="211"/>
    </location>
</feature>
<feature type="transmembrane region" description="Helical" evidence="1">
    <location>
        <begin position="265"/>
        <end position="283"/>
    </location>
</feature>
<comment type="caution">
    <text evidence="3">The sequence shown here is derived from an EMBL/GenBank/DDBJ whole genome shotgun (WGS) entry which is preliminary data.</text>
</comment>
<dbReference type="Pfam" id="PF16401">
    <property type="entry name" value="DUF5009"/>
    <property type="match status" value="1"/>
</dbReference>
<gene>
    <name evidence="3" type="ORF">RQP53_24060</name>
</gene>
<evidence type="ECO:0000313" key="4">
    <source>
        <dbReference type="Proteomes" id="UP001246372"/>
    </source>
</evidence>